<evidence type="ECO:0000256" key="5">
    <source>
        <dbReference type="ARBA" id="ARBA00023163"/>
    </source>
</evidence>
<dbReference type="PROSITE" id="PS00463">
    <property type="entry name" value="ZN2_CY6_FUNGAL_1"/>
    <property type="match status" value="1"/>
</dbReference>
<dbReference type="GO" id="GO:0008270">
    <property type="term" value="F:zinc ion binding"/>
    <property type="evidence" value="ECO:0007669"/>
    <property type="project" value="InterPro"/>
</dbReference>
<dbReference type="InterPro" id="IPR052360">
    <property type="entry name" value="Transcr_Regulatory_Proteins"/>
</dbReference>
<proteinExistence type="predicted"/>
<name>A0A9N8JRC6_9PEZI</name>
<dbReference type="AlphaFoldDB" id="A0A9N8JRC6"/>
<dbReference type="Proteomes" id="UP000714618">
    <property type="component" value="Unassembled WGS sequence"/>
</dbReference>
<dbReference type="SMART" id="SM00066">
    <property type="entry name" value="GAL4"/>
    <property type="match status" value="1"/>
</dbReference>
<dbReference type="GO" id="GO:0000981">
    <property type="term" value="F:DNA-binding transcription factor activity, RNA polymerase II-specific"/>
    <property type="evidence" value="ECO:0007669"/>
    <property type="project" value="InterPro"/>
</dbReference>
<keyword evidence="2" id="KW-0862">Zinc</keyword>
<feature type="region of interest" description="Disordered" evidence="8">
    <location>
        <begin position="193"/>
        <end position="212"/>
    </location>
</feature>
<dbReference type="OrthoDB" id="3923192at2759"/>
<dbReference type="GO" id="GO:0003677">
    <property type="term" value="F:DNA binding"/>
    <property type="evidence" value="ECO:0007669"/>
    <property type="project" value="UniProtKB-KW"/>
</dbReference>
<dbReference type="PROSITE" id="PS50048">
    <property type="entry name" value="ZN2_CY6_FUNGAL_2"/>
    <property type="match status" value="1"/>
</dbReference>
<evidence type="ECO:0000256" key="1">
    <source>
        <dbReference type="ARBA" id="ARBA00022723"/>
    </source>
</evidence>
<evidence type="ECO:0000256" key="7">
    <source>
        <dbReference type="SAM" id="Coils"/>
    </source>
</evidence>
<keyword evidence="4" id="KW-0238">DNA-binding</keyword>
<evidence type="ECO:0000256" key="6">
    <source>
        <dbReference type="ARBA" id="ARBA00023242"/>
    </source>
</evidence>
<evidence type="ECO:0000256" key="8">
    <source>
        <dbReference type="SAM" id="MobiDB-lite"/>
    </source>
</evidence>
<feature type="region of interest" description="Disordered" evidence="8">
    <location>
        <begin position="133"/>
        <end position="185"/>
    </location>
</feature>
<protein>
    <recommendedName>
        <fullName evidence="9">Zn(2)-C6 fungal-type domain-containing protein</fullName>
    </recommendedName>
</protein>
<accession>A0A9N8JRC6</accession>
<dbReference type="SUPFAM" id="SSF57701">
    <property type="entry name" value="Zn2/Cys6 DNA-binding domain"/>
    <property type="match status" value="1"/>
</dbReference>
<evidence type="ECO:0000313" key="10">
    <source>
        <dbReference type="EMBL" id="CAD0090189.1"/>
    </source>
</evidence>
<keyword evidence="6" id="KW-0539">Nucleus</keyword>
<feature type="region of interest" description="Disordered" evidence="8">
    <location>
        <begin position="43"/>
        <end position="66"/>
    </location>
</feature>
<dbReference type="PANTHER" id="PTHR36206">
    <property type="entry name" value="ASPERCRYPTIN BIOSYNTHESIS CLUSTER-SPECIFIC TRANSCRIPTION REGULATOR ATNN-RELATED"/>
    <property type="match status" value="1"/>
</dbReference>
<keyword evidence="3" id="KW-0805">Transcription regulation</keyword>
<feature type="compositionally biased region" description="Low complexity" evidence="8">
    <location>
        <begin position="57"/>
        <end position="66"/>
    </location>
</feature>
<keyword evidence="11" id="KW-1185">Reference proteome</keyword>
<evidence type="ECO:0000256" key="2">
    <source>
        <dbReference type="ARBA" id="ARBA00022833"/>
    </source>
</evidence>
<dbReference type="InterPro" id="IPR001138">
    <property type="entry name" value="Zn2Cys6_DnaBD"/>
</dbReference>
<sequence>MATRTSKGRSKQGCMTCKDRHLKCDESRPVCRNCRKVGRECVQRDGSRTHPSSTGGNLTSANAPNTNAATTVGKLRVSLNGNNTSETAKAANTVSDIAKPLGEYKEGEVDSTNLDNDINNLAQNIKNLRYPQTTIMDKKTATKPKSAAPVPGSDKNLSKSPTTSKPSEPEMNDNKKPSHPAPGAKFVSTLSLASTTTDRPPGPNFTPLRPMTHWVHPRPAIIPRTEATDAEKAEIRAEQAARKAEKEAEKQQKKRENEFLVARAKEAQMQVGAQQLGGYRDCTYGTCLESAAACKCDPYLMEDSE</sequence>
<evidence type="ECO:0000313" key="11">
    <source>
        <dbReference type="Proteomes" id="UP000714618"/>
    </source>
</evidence>
<feature type="domain" description="Zn(2)-C6 fungal-type" evidence="9">
    <location>
        <begin position="13"/>
        <end position="43"/>
    </location>
</feature>
<dbReference type="Gene3D" id="4.10.240.10">
    <property type="entry name" value="Zn(2)-C6 fungal-type DNA-binding domain"/>
    <property type="match status" value="1"/>
</dbReference>
<comment type="caution">
    <text evidence="10">The sequence shown here is derived from an EMBL/GenBank/DDBJ whole genome shotgun (WGS) entry which is preliminary data.</text>
</comment>
<evidence type="ECO:0000256" key="4">
    <source>
        <dbReference type="ARBA" id="ARBA00023125"/>
    </source>
</evidence>
<dbReference type="PANTHER" id="PTHR36206:SF12">
    <property type="entry name" value="ASPERCRYPTIN BIOSYNTHESIS CLUSTER-SPECIFIC TRANSCRIPTION REGULATOR ATNN-RELATED"/>
    <property type="match status" value="1"/>
</dbReference>
<keyword evidence="5" id="KW-0804">Transcription</keyword>
<dbReference type="InterPro" id="IPR036864">
    <property type="entry name" value="Zn2-C6_fun-type_DNA-bd_sf"/>
</dbReference>
<feature type="coiled-coil region" evidence="7">
    <location>
        <begin position="227"/>
        <end position="270"/>
    </location>
</feature>
<organism evidence="10 11">
    <name type="scientific">Aureobasidium mustum</name>
    <dbReference type="NCBI Taxonomy" id="2773714"/>
    <lineage>
        <taxon>Eukaryota</taxon>
        <taxon>Fungi</taxon>
        <taxon>Dikarya</taxon>
        <taxon>Ascomycota</taxon>
        <taxon>Pezizomycotina</taxon>
        <taxon>Dothideomycetes</taxon>
        <taxon>Dothideomycetidae</taxon>
        <taxon>Dothideales</taxon>
        <taxon>Saccotheciaceae</taxon>
        <taxon>Aureobasidium</taxon>
    </lineage>
</organism>
<reference evidence="10" key="1">
    <citation type="submission" date="2020-06" db="EMBL/GenBank/DDBJ databases">
        <authorList>
            <person name="Onetto C."/>
        </authorList>
    </citation>
    <scope>NUCLEOTIDE SEQUENCE</scope>
</reference>
<keyword evidence="7" id="KW-0175">Coiled coil</keyword>
<gene>
    <name evidence="10" type="ORF">AWRI4233_LOCUS2545</name>
</gene>
<dbReference type="CDD" id="cd00067">
    <property type="entry name" value="GAL4"/>
    <property type="match status" value="1"/>
</dbReference>
<keyword evidence="1" id="KW-0479">Metal-binding</keyword>
<evidence type="ECO:0000256" key="3">
    <source>
        <dbReference type="ARBA" id="ARBA00023015"/>
    </source>
</evidence>
<dbReference type="Pfam" id="PF00172">
    <property type="entry name" value="Zn_clus"/>
    <property type="match status" value="1"/>
</dbReference>
<dbReference type="EMBL" id="CAIJEO010000004">
    <property type="protein sequence ID" value="CAD0090189.1"/>
    <property type="molecule type" value="Genomic_DNA"/>
</dbReference>
<evidence type="ECO:0000259" key="9">
    <source>
        <dbReference type="PROSITE" id="PS50048"/>
    </source>
</evidence>